<dbReference type="VEuPathDB" id="FungiDB:An07g04440"/>
<reference evidence="2" key="1">
    <citation type="submission" date="2025-02" db="EMBL/GenBank/DDBJ databases">
        <authorList>
            <consortium name="NCBI Genome Project"/>
        </authorList>
    </citation>
    <scope>NUCLEOTIDE SEQUENCE</scope>
</reference>
<proteinExistence type="predicted"/>
<organism evidence="2">
    <name type="scientific">Aspergillus niger</name>
    <dbReference type="NCBI Taxonomy" id="5061"/>
    <lineage>
        <taxon>Eukaryota</taxon>
        <taxon>Fungi</taxon>
        <taxon>Dikarya</taxon>
        <taxon>Ascomycota</taxon>
        <taxon>Pezizomycotina</taxon>
        <taxon>Eurotiomycetes</taxon>
        <taxon>Eurotiomycetidae</taxon>
        <taxon>Eurotiales</taxon>
        <taxon>Aspergillaceae</taxon>
        <taxon>Aspergillus</taxon>
        <taxon>Aspergillus subgen. Circumdati</taxon>
    </lineage>
</organism>
<feature type="region of interest" description="Disordered" evidence="1">
    <location>
        <begin position="1"/>
        <end position="29"/>
    </location>
</feature>
<dbReference type="RefSeq" id="XP_059605393.1">
    <property type="nucleotide sequence ID" value="XM_059748411.1"/>
</dbReference>
<feature type="compositionally biased region" description="Basic and acidic residues" evidence="1">
    <location>
        <begin position="7"/>
        <end position="18"/>
    </location>
</feature>
<dbReference type="GeneID" id="84591372"/>
<reference evidence="2" key="2">
    <citation type="submission" date="2025-08" db="UniProtKB">
        <authorList>
            <consortium name="RefSeq"/>
        </authorList>
    </citation>
    <scope>IDENTIFICATION</scope>
</reference>
<evidence type="ECO:0000256" key="1">
    <source>
        <dbReference type="SAM" id="MobiDB-lite"/>
    </source>
</evidence>
<sequence length="338" mass="37567">MVNGHRTAADRACRDDVQRPAVDPHASERRMPMCESHSGLPVAHMAGSYAKHSLIGLRASAATLRQPGWLLALLQSLPGHQLELEVVLGHANRGTSIQARPTLLTVLCLRNWNPLPEGCEERMLSEPQAHHPGLKEISTWATDWEAAILSGQAMGGKMSWRADVGIWGGRVTPRDFPHHCGKAYYQPSRATGALLVVGVALSLPSNDPTPPRHLIIARPTSLPVNFADFFLIVAIFKFRTSGCERMSSCMERPSISLTHEPVQKRQDRFNRSCQYPTSLMLRLWAWDGGNFAPLWAESIIPTPIAVSPSPFSPRRSNCLRRERMYSVSDHEYYAGCNH</sequence>
<name>A0AAJ8BXB5_ASPNG</name>
<gene>
    <name evidence="2" type="ORF">An07g04440</name>
</gene>
<protein>
    <submittedName>
        <fullName evidence="2">Uncharacterized protein</fullName>
    </submittedName>
</protein>
<dbReference type="AlphaFoldDB" id="A0AAJ8BXB5"/>
<evidence type="ECO:0000313" key="2">
    <source>
        <dbReference type="RefSeq" id="XP_059605393.1"/>
    </source>
</evidence>
<accession>A0AAJ8BXB5</accession>
<dbReference type="KEGG" id="ang:An07g04440"/>